<dbReference type="AlphaFoldDB" id="A0A918YV42"/>
<dbReference type="RefSeq" id="WP_146471788.1">
    <property type="nucleotide sequence ID" value="NZ_BNCF01000001.1"/>
</dbReference>
<dbReference type="OrthoDB" id="6024807at2"/>
<accession>A0A918YV42</accession>
<gene>
    <name evidence="2" type="ORF">GCM10007167_01480</name>
</gene>
<reference evidence="2" key="2">
    <citation type="submission" date="2020-09" db="EMBL/GenBank/DDBJ databases">
        <authorList>
            <person name="Sun Q."/>
            <person name="Kim S."/>
        </authorList>
    </citation>
    <scope>NUCLEOTIDE SEQUENCE</scope>
    <source>
        <strain evidence="2">KCTC 32020</strain>
    </source>
</reference>
<protein>
    <submittedName>
        <fullName evidence="2">Uncharacterized protein</fullName>
    </submittedName>
</protein>
<proteinExistence type="predicted"/>
<organism evidence="2 3">
    <name type="scientific">Vulcaniibacterium thermophilum</name>
    <dbReference type="NCBI Taxonomy" id="1169913"/>
    <lineage>
        <taxon>Bacteria</taxon>
        <taxon>Pseudomonadati</taxon>
        <taxon>Pseudomonadota</taxon>
        <taxon>Gammaproteobacteria</taxon>
        <taxon>Lysobacterales</taxon>
        <taxon>Lysobacteraceae</taxon>
        <taxon>Vulcaniibacterium</taxon>
    </lineage>
</organism>
<dbReference type="EMBL" id="BNCF01000001">
    <property type="protein sequence ID" value="GHE25118.1"/>
    <property type="molecule type" value="Genomic_DNA"/>
</dbReference>
<sequence length="151" mass="16494">MSRFLPLALLLAAGPATAASTFPVDDSRSHVQSPLVRTRWEDPVPGRGSNAVIGQLTVVARLDVSPWRGREGRIYLTLPPQAFDALTASWTTHGRLLPGTVRSGQRTLVYAGPIATDEIEDVLLLTLKADGSRLFRTEAVEFRFEIDVDTP</sequence>
<reference evidence="2" key="1">
    <citation type="journal article" date="2014" name="Int. J. Syst. Evol. Microbiol.">
        <title>Complete genome sequence of Corynebacterium casei LMG S-19264T (=DSM 44701T), isolated from a smear-ripened cheese.</title>
        <authorList>
            <consortium name="US DOE Joint Genome Institute (JGI-PGF)"/>
            <person name="Walter F."/>
            <person name="Albersmeier A."/>
            <person name="Kalinowski J."/>
            <person name="Ruckert C."/>
        </authorList>
    </citation>
    <scope>NUCLEOTIDE SEQUENCE</scope>
    <source>
        <strain evidence="2">KCTC 32020</strain>
    </source>
</reference>
<keyword evidence="3" id="KW-1185">Reference proteome</keyword>
<feature type="chain" id="PRO_5037410369" evidence="1">
    <location>
        <begin position="19"/>
        <end position="151"/>
    </location>
</feature>
<evidence type="ECO:0000313" key="3">
    <source>
        <dbReference type="Proteomes" id="UP000636453"/>
    </source>
</evidence>
<name>A0A918YV42_9GAMM</name>
<dbReference type="Proteomes" id="UP000636453">
    <property type="component" value="Unassembled WGS sequence"/>
</dbReference>
<evidence type="ECO:0000256" key="1">
    <source>
        <dbReference type="SAM" id="SignalP"/>
    </source>
</evidence>
<keyword evidence="1" id="KW-0732">Signal</keyword>
<comment type="caution">
    <text evidence="2">The sequence shown here is derived from an EMBL/GenBank/DDBJ whole genome shotgun (WGS) entry which is preliminary data.</text>
</comment>
<evidence type="ECO:0000313" key="2">
    <source>
        <dbReference type="EMBL" id="GHE25118.1"/>
    </source>
</evidence>
<feature type="signal peptide" evidence="1">
    <location>
        <begin position="1"/>
        <end position="18"/>
    </location>
</feature>